<proteinExistence type="inferred from homology"/>
<gene>
    <name evidence="6" type="ORF">ACFFGE_08545</name>
</gene>
<accession>A0ABV6R3A3</accession>
<dbReference type="Gene3D" id="3.90.1720.10">
    <property type="entry name" value="endopeptidase domain like (from Nostoc punctiforme)"/>
    <property type="match status" value="1"/>
</dbReference>
<dbReference type="InterPro" id="IPR000064">
    <property type="entry name" value="NLP_P60_dom"/>
</dbReference>
<dbReference type="EMBL" id="JBHLSW010000005">
    <property type="protein sequence ID" value="MFC0633926.1"/>
    <property type="molecule type" value="Genomic_DNA"/>
</dbReference>
<feature type="domain" description="NlpC/P60" evidence="5">
    <location>
        <begin position="160"/>
        <end position="277"/>
    </location>
</feature>
<dbReference type="RefSeq" id="WP_376835892.1">
    <property type="nucleotide sequence ID" value="NZ_JBHLSW010000005.1"/>
</dbReference>
<dbReference type="InterPro" id="IPR051794">
    <property type="entry name" value="PG_Endopeptidase_C40"/>
</dbReference>
<evidence type="ECO:0000313" key="6">
    <source>
        <dbReference type="EMBL" id="MFC0633926.1"/>
    </source>
</evidence>
<sequence>MIPEPIPDPETILARDGLAALELEGVLPAQAYRAPEAMQASVAAAPVREAPEDDGRQRDQLIFGELFDVLEEIDGWCFGRARRDGVVGWIEAAALSAPVIAPTHRVAAIRTYAWAEPDARSQPTMLLSLNALVTARAEAGEFIEVERAGFIARAHLKDFLEFERDPAEVAERFVGAPYQWGGRESLGLDDAALVQQALYACGLGCPRHAEAQARELGRAVQRGDLRRGDLMFWSGQAGVLVDGERVAHASPTALAVTVEPLAGLLGATTEAPVFRRV</sequence>
<dbReference type="Pfam" id="PF18348">
    <property type="entry name" value="SH3_16"/>
    <property type="match status" value="1"/>
</dbReference>
<dbReference type="InterPro" id="IPR038765">
    <property type="entry name" value="Papain-like_cys_pep_sf"/>
</dbReference>
<dbReference type="Pfam" id="PF00877">
    <property type="entry name" value="NLPC_P60"/>
    <property type="match status" value="1"/>
</dbReference>
<reference evidence="6 7" key="1">
    <citation type="submission" date="2024-09" db="EMBL/GenBank/DDBJ databases">
        <authorList>
            <person name="Sun Q."/>
            <person name="Mori K."/>
        </authorList>
    </citation>
    <scope>NUCLEOTIDE SEQUENCE [LARGE SCALE GENOMIC DNA]</scope>
    <source>
        <strain evidence="6 7">NCAIM B.02621</strain>
    </source>
</reference>
<evidence type="ECO:0000256" key="4">
    <source>
        <dbReference type="ARBA" id="ARBA00022807"/>
    </source>
</evidence>
<protein>
    <submittedName>
        <fullName evidence="6">NlpC/P60 family protein</fullName>
    </submittedName>
</protein>
<keyword evidence="4" id="KW-0788">Thiol protease</keyword>
<evidence type="ECO:0000256" key="2">
    <source>
        <dbReference type="ARBA" id="ARBA00022670"/>
    </source>
</evidence>
<dbReference type="Gene3D" id="2.30.30.40">
    <property type="entry name" value="SH3 Domains"/>
    <property type="match status" value="1"/>
</dbReference>
<dbReference type="SUPFAM" id="SSF54001">
    <property type="entry name" value="Cysteine proteinases"/>
    <property type="match status" value="1"/>
</dbReference>
<dbReference type="PROSITE" id="PS51935">
    <property type="entry name" value="NLPC_P60"/>
    <property type="match status" value="1"/>
</dbReference>
<dbReference type="Proteomes" id="UP001589906">
    <property type="component" value="Unassembled WGS sequence"/>
</dbReference>
<keyword evidence="2" id="KW-0645">Protease</keyword>
<keyword evidence="7" id="KW-1185">Reference proteome</keyword>
<comment type="similarity">
    <text evidence="1">Belongs to the peptidase C40 family.</text>
</comment>
<dbReference type="PANTHER" id="PTHR47359:SF3">
    <property type="entry name" value="NLP_P60 DOMAIN-CONTAINING PROTEIN-RELATED"/>
    <property type="match status" value="1"/>
</dbReference>
<evidence type="ECO:0000256" key="3">
    <source>
        <dbReference type="ARBA" id="ARBA00022801"/>
    </source>
</evidence>
<comment type="caution">
    <text evidence="6">The sequence shown here is derived from an EMBL/GenBank/DDBJ whole genome shotgun (WGS) entry which is preliminary data.</text>
</comment>
<evidence type="ECO:0000256" key="1">
    <source>
        <dbReference type="ARBA" id="ARBA00007074"/>
    </source>
</evidence>
<dbReference type="PANTHER" id="PTHR47359">
    <property type="entry name" value="PEPTIDOGLYCAN DL-ENDOPEPTIDASE CWLO"/>
    <property type="match status" value="1"/>
</dbReference>
<dbReference type="InterPro" id="IPR041382">
    <property type="entry name" value="SH3_16"/>
</dbReference>
<evidence type="ECO:0000259" key="5">
    <source>
        <dbReference type="PROSITE" id="PS51935"/>
    </source>
</evidence>
<evidence type="ECO:0000313" key="7">
    <source>
        <dbReference type="Proteomes" id="UP001589906"/>
    </source>
</evidence>
<name>A0ABV6R3A3_9CAUL</name>
<organism evidence="6 7">
    <name type="scientific">Brevundimonas balnearis</name>
    <dbReference type="NCBI Taxonomy" id="1572858"/>
    <lineage>
        <taxon>Bacteria</taxon>
        <taxon>Pseudomonadati</taxon>
        <taxon>Pseudomonadota</taxon>
        <taxon>Alphaproteobacteria</taxon>
        <taxon>Caulobacterales</taxon>
        <taxon>Caulobacteraceae</taxon>
        <taxon>Brevundimonas</taxon>
    </lineage>
</organism>
<keyword evidence="3" id="KW-0378">Hydrolase</keyword>